<dbReference type="GO" id="GO:0044550">
    <property type="term" value="P:secondary metabolite biosynthetic process"/>
    <property type="evidence" value="ECO:0007669"/>
    <property type="project" value="TreeGrafter"/>
</dbReference>
<feature type="domain" description="Glucose-methanol-choline oxidoreductase C-terminal" evidence="2">
    <location>
        <begin position="195"/>
        <end position="227"/>
    </location>
</feature>
<dbReference type="Proteomes" id="UP000304928">
    <property type="component" value="Unassembled WGS sequence"/>
</dbReference>
<protein>
    <recommendedName>
        <fullName evidence="2">Glucose-methanol-choline oxidoreductase C-terminal domain-containing protein</fullName>
    </recommendedName>
</protein>
<dbReference type="Gene3D" id="3.30.560.10">
    <property type="entry name" value="Glucose Oxidase, domain 3"/>
    <property type="match status" value="1"/>
</dbReference>
<dbReference type="SUPFAM" id="SSF54373">
    <property type="entry name" value="FAD-linked reductases, C-terminal domain"/>
    <property type="match status" value="1"/>
</dbReference>
<name>A0A4S9AXS1_AURPU</name>
<evidence type="ECO:0000313" key="4">
    <source>
        <dbReference type="Proteomes" id="UP000304928"/>
    </source>
</evidence>
<dbReference type="AlphaFoldDB" id="A0A4S9AXS1"/>
<dbReference type="GO" id="GO:0050660">
    <property type="term" value="F:flavin adenine dinucleotide binding"/>
    <property type="evidence" value="ECO:0007669"/>
    <property type="project" value="InterPro"/>
</dbReference>
<evidence type="ECO:0000259" key="2">
    <source>
        <dbReference type="Pfam" id="PF05199"/>
    </source>
</evidence>
<reference evidence="3 4" key="1">
    <citation type="submission" date="2018-10" db="EMBL/GenBank/DDBJ databases">
        <title>Fifty Aureobasidium pullulans genomes reveal a recombining polyextremotolerant generalist.</title>
        <authorList>
            <person name="Gostincar C."/>
            <person name="Turk M."/>
            <person name="Zajc J."/>
            <person name="Gunde-Cimerman N."/>
        </authorList>
    </citation>
    <scope>NUCLEOTIDE SEQUENCE [LARGE SCALE GENOMIC DNA]</scope>
    <source>
        <strain evidence="3 4">EXF-10507</strain>
    </source>
</reference>
<comment type="similarity">
    <text evidence="1">Belongs to the GMC oxidoreductase family.</text>
</comment>
<accession>A0A4S9AXS1</accession>
<dbReference type="SUPFAM" id="SSF51905">
    <property type="entry name" value="FAD/NAD(P)-binding domain"/>
    <property type="match status" value="1"/>
</dbReference>
<organism evidence="3 4">
    <name type="scientific">Aureobasidium pullulans</name>
    <name type="common">Black yeast</name>
    <name type="synonym">Pullularia pullulans</name>
    <dbReference type="NCBI Taxonomy" id="5580"/>
    <lineage>
        <taxon>Eukaryota</taxon>
        <taxon>Fungi</taxon>
        <taxon>Dikarya</taxon>
        <taxon>Ascomycota</taxon>
        <taxon>Pezizomycotina</taxon>
        <taxon>Dothideomycetes</taxon>
        <taxon>Dothideomycetidae</taxon>
        <taxon>Dothideales</taxon>
        <taxon>Saccotheciaceae</taxon>
        <taxon>Aureobasidium</taxon>
    </lineage>
</organism>
<dbReference type="InterPro" id="IPR012132">
    <property type="entry name" value="GMC_OxRdtase"/>
</dbReference>
<dbReference type="Gene3D" id="3.50.50.60">
    <property type="entry name" value="FAD/NAD(P)-binding domain"/>
    <property type="match status" value="1"/>
</dbReference>
<dbReference type="PANTHER" id="PTHR11552">
    <property type="entry name" value="GLUCOSE-METHANOL-CHOLINE GMC OXIDOREDUCTASE"/>
    <property type="match status" value="1"/>
</dbReference>
<dbReference type="PANTHER" id="PTHR11552:SF138">
    <property type="entry name" value="DEHYDROGENASE PKFF-RELATED"/>
    <property type="match status" value="1"/>
</dbReference>
<dbReference type="Pfam" id="PF05199">
    <property type="entry name" value="GMC_oxred_C"/>
    <property type="match status" value="1"/>
</dbReference>
<proteinExistence type="inferred from homology"/>
<dbReference type="InterPro" id="IPR007867">
    <property type="entry name" value="GMC_OxRtase_C"/>
</dbReference>
<comment type="caution">
    <text evidence="3">The sequence shown here is derived from an EMBL/GenBank/DDBJ whole genome shotgun (WGS) entry which is preliminary data.</text>
</comment>
<gene>
    <name evidence="3" type="ORF">D6D15_08507</name>
</gene>
<evidence type="ECO:0000313" key="3">
    <source>
        <dbReference type="EMBL" id="THW84864.1"/>
    </source>
</evidence>
<dbReference type="GO" id="GO:0016614">
    <property type="term" value="F:oxidoreductase activity, acting on CH-OH group of donors"/>
    <property type="evidence" value="ECO:0007669"/>
    <property type="project" value="InterPro"/>
</dbReference>
<dbReference type="EMBL" id="QZAR01000204">
    <property type="protein sequence ID" value="THW84864.1"/>
    <property type="molecule type" value="Genomic_DNA"/>
</dbReference>
<sequence length="238" mass="25869">MSNRIILSFVSGEQMYRNFLTVDKTTALSYQVNVETTSVFSNDPQRIFVETENYITEETGLLTSKNGNPTIRDVRRAIANPFKATVIGQRSKCQRYASTPHIYSTKQANVSLPSAPFDIGLNDGVRNFASLTIGLLAITLAITAFKFARHLASTSSLHSAIIEEVIPGPAVRTDAEIIASLKQSVATFYYASCTSRVIGVTGLRVVDASVFPFLVLGQPQATVDMLAEKIVEVVLGDA</sequence>
<dbReference type="InterPro" id="IPR036188">
    <property type="entry name" value="FAD/NAD-bd_sf"/>
</dbReference>
<evidence type="ECO:0000256" key="1">
    <source>
        <dbReference type="ARBA" id="ARBA00010790"/>
    </source>
</evidence>